<name>A0A841RJH6_9BACI</name>
<dbReference type="AlphaFoldDB" id="A0A841RJH6"/>
<proteinExistence type="predicted"/>
<keyword evidence="2" id="KW-1185">Reference proteome</keyword>
<evidence type="ECO:0008006" key="3">
    <source>
        <dbReference type="Google" id="ProtNLM"/>
    </source>
</evidence>
<sequence>MGRKFIGFLIFIIVFLFLVGCSSQSNTIAVAELSEREEAIISMTTDKVFVYEFQTEDGYEKLDIWIDKYESGKLIEDNGTQFGAFISEEGTIILTIVENADTNQNEIQIGILDEKGSVGSTFYDPVEIDFGSSFNGWGPMQDLQQIHDEEIFLGSVVYTNGESIRTPNIAPSNENFSDELAEYELVYIIKAKFY</sequence>
<gene>
    <name evidence="1" type="ORF">GGQ92_003281</name>
</gene>
<dbReference type="PROSITE" id="PS51257">
    <property type="entry name" value="PROKAR_LIPOPROTEIN"/>
    <property type="match status" value="1"/>
</dbReference>
<evidence type="ECO:0000313" key="2">
    <source>
        <dbReference type="Proteomes" id="UP000572212"/>
    </source>
</evidence>
<dbReference type="EMBL" id="JACHON010000043">
    <property type="protein sequence ID" value="MBB6514430.1"/>
    <property type="molecule type" value="Genomic_DNA"/>
</dbReference>
<comment type="caution">
    <text evidence="1">The sequence shown here is derived from an EMBL/GenBank/DDBJ whole genome shotgun (WGS) entry which is preliminary data.</text>
</comment>
<dbReference type="Proteomes" id="UP000572212">
    <property type="component" value="Unassembled WGS sequence"/>
</dbReference>
<evidence type="ECO:0000313" key="1">
    <source>
        <dbReference type="EMBL" id="MBB6514430.1"/>
    </source>
</evidence>
<dbReference type="RefSeq" id="WP_184251316.1">
    <property type="nucleotide sequence ID" value="NZ_BAAACU010000063.1"/>
</dbReference>
<organism evidence="1 2">
    <name type="scientific">Gracilibacillus halotolerans</name>
    <dbReference type="NCBI Taxonomy" id="74386"/>
    <lineage>
        <taxon>Bacteria</taxon>
        <taxon>Bacillati</taxon>
        <taxon>Bacillota</taxon>
        <taxon>Bacilli</taxon>
        <taxon>Bacillales</taxon>
        <taxon>Bacillaceae</taxon>
        <taxon>Gracilibacillus</taxon>
    </lineage>
</organism>
<protein>
    <recommendedName>
        <fullName evidence="3">Lipoprotein</fullName>
    </recommendedName>
</protein>
<accession>A0A841RJH6</accession>
<reference evidence="1 2" key="1">
    <citation type="submission" date="2020-08" db="EMBL/GenBank/DDBJ databases">
        <title>Genomic Encyclopedia of Type Strains, Phase IV (KMG-IV): sequencing the most valuable type-strain genomes for metagenomic binning, comparative biology and taxonomic classification.</title>
        <authorList>
            <person name="Goeker M."/>
        </authorList>
    </citation>
    <scope>NUCLEOTIDE SEQUENCE [LARGE SCALE GENOMIC DNA]</scope>
    <source>
        <strain evidence="1 2">DSM 11805</strain>
    </source>
</reference>